<organism evidence="7 8">
    <name type="scientific">Teladorsagia circumcincta</name>
    <name type="common">Brown stomach worm</name>
    <name type="synonym">Ostertagia circumcincta</name>
    <dbReference type="NCBI Taxonomy" id="45464"/>
    <lineage>
        <taxon>Eukaryota</taxon>
        <taxon>Metazoa</taxon>
        <taxon>Ecdysozoa</taxon>
        <taxon>Nematoda</taxon>
        <taxon>Chromadorea</taxon>
        <taxon>Rhabditida</taxon>
        <taxon>Rhabditina</taxon>
        <taxon>Rhabditomorpha</taxon>
        <taxon>Strongyloidea</taxon>
        <taxon>Trichostrongylidae</taxon>
        <taxon>Teladorsagia</taxon>
    </lineage>
</organism>
<evidence type="ECO:0000256" key="3">
    <source>
        <dbReference type="ARBA" id="ARBA00022989"/>
    </source>
</evidence>
<accession>A0A2G9UFX4</accession>
<dbReference type="GO" id="GO:0055064">
    <property type="term" value="P:chloride ion homeostasis"/>
    <property type="evidence" value="ECO:0007669"/>
    <property type="project" value="TreeGrafter"/>
</dbReference>
<feature type="domain" description="Amino acid permease/ SLC12A" evidence="6">
    <location>
        <begin position="90"/>
        <end position="158"/>
    </location>
</feature>
<dbReference type="Proteomes" id="UP000230423">
    <property type="component" value="Unassembled WGS sequence"/>
</dbReference>
<evidence type="ECO:0000256" key="2">
    <source>
        <dbReference type="ARBA" id="ARBA00022692"/>
    </source>
</evidence>
<dbReference type="GO" id="GO:0006884">
    <property type="term" value="P:cell volume homeostasis"/>
    <property type="evidence" value="ECO:0007669"/>
    <property type="project" value="TreeGrafter"/>
</dbReference>
<evidence type="ECO:0000256" key="4">
    <source>
        <dbReference type="ARBA" id="ARBA00023136"/>
    </source>
</evidence>
<evidence type="ECO:0000256" key="1">
    <source>
        <dbReference type="ARBA" id="ARBA00004141"/>
    </source>
</evidence>
<keyword evidence="4 5" id="KW-0472">Membrane</keyword>
<evidence type="ECO:0000313" key="7">
    <source>
        <dbReference type="EMBL" id="PIO69148.1"/>
    </source>
</evidence>
<dbReference type="Pfam" id="PF00324">
    <property type="entry name" value="AA_permease"/>
    <property type="match status" value="2"/>
</dbReference>
<comment type="subcellular location">
    <subcellularLocation>
        <location evidence="1">Membrane</location>
        <topology evidence="1">Multi-pass membrane protein</topology>
    </subcellularLocation>
</comment>
<proteinExistence type="predicted"/>
<feature type="transmembrane region" description="Helical" evidence="5">
    <location>
        <begin position="112"/>
        <end position="138"/>
    </location>
</feature>
<dbReference type="PANTHER" id="PTHR11827:SF103">
    <property type="entry name" value="SODIUM CHLORIDE COTRANSPORTER 69, ISOFORM E"/>
    <property type="match status" value="1"/>
</dbReference>
<reference evidence="7 8" key="1">
    <citation type="submission" date="2015-09" db="EMBL/GenBank/DDBJ databases">
        <title>Draft genome of the parasitic nematode Teladorsagia circumcincta isolate WARC Sus (inbred).</title>
        <authorList>
            <person name="Mitreva M."/>
        </authorList>
    </citation>
    <scope>NUCLEOTIDE SEQUENCE [LARGE SCALE GENOMIC DNA]</scope>
    <source>
        <strain evidence="7 8">S</strain>
    </source>
</reference>
<dbReference type="InterPro" id="IPR004842">
    <property type="entry name" value="SLC12A_fam"/>
</dbReference>
<keyword evidence="8" id="KW-1185">Reference proteome</keyword>
<dbReference type="PANTHER" id="PTHR11827">
    <property type="entry name" value="SOLUTE CARRIER FAMILY 12, CATION COTRANSPORTERS"/>
    <property type="match status" value="1"/>
</dbReference>
<keyword evidence="2 5" id="KW-0812">Transmembrane</keyword>
<dbReference type="GO" id="GO:0055075">
    <property type="term" value="P:potassium ion homeostasis"/>
    <property type="evidence" value="ECO:0007669"/>
    <property type="project" value="TreeGrafter"/>
</dbReference>
<feature type="transmembrane region" description="Helical" evidence="5">
    <location>
        <begin position="261"/>
        <end position="278"/>
    </location>
</feature>
<protein>
    <recommendedName>
        <fullName evidence="6">Amino acid permease/ SLC12A domain-containing protein</fullName>
    </recommendedName>
</protein>
<dbReference type="OrthoDB" id="2020542at2759"/>
<feature type="transmembrane region" description="Helical" evidence="5">
    <location>
        <begin position="230"/>
        <end position="249"/>
    </location>
</feature>
<dbReference type="GO" id="GO:1990573">
    <property type="term" value="P:potassium ion import across plasma membrane"/>
    <property type="evidence" value="ECO:0007669"/>
    <property type="project" value="TreeGrafter"/>
</dbReference>
<sequence>MKFGKRFGFGQSSVRRRMFRAREDRKITFIECPPDLEFYRQSHDQAVIPKRRPTIQELAVNRLHSIILKTSLHSRVTKKEPEIKFGWIEGVFVRCLQNIIGVILYVRVTWVVAQAGLIMGIAMILLSSFVTTLTAISMSAICTNGEMKGGGLYYLVSKPYAFSGLNWQHFTRSCFTQISRTLGAEYGGSIGLIFSLANCVGGALHIVGFAETVNQLLLERDFKFFDGQVWDIRLISVVACTALMTVIVVSPKLESKLQQILLVPLLLSVLTFVIGSFLPTKNKVAHGYTGYQCCNRTPPNL</sequence>
<name>A0A2G9UFX4_TELCI</name>
<dbReference type="GO" id="GO:0016020">
    <property type="term" value="C:membrane"/>
    <property type="evidence" value="ECO:0007669"/>
    <property type="project" value="UniProtKB-SubCell"/>
</dbReference>
<evidence type="ECO:0000259" key="6">
    <source>
        <dbReference type="Pfam" id="PF00324"/>
    </source>
</evidence>
<keyword evidence="3 5" id="KW-1133">Transmembrane helix</keyword>
<gene>
    <name evidence="7" type="ORF">TELCIR_09041</name>
</gene>
<dbReference type="AlphaFoldDB" id="A0A2G9UFX4"/>
<dbReference type="EMBL" id="KZ346765">
    <property type="protein sequence ID" value="PIO69148.1"/>
    <property type="molecule type" value="Genomic_DNA"/>
</dbReference>
<feature type="domain" description="Amino acid permease/ SLC12A" evidence="6">
    <location>
        <begin position="178"/>
        <end position="283"/>
    </location>
</feature>
<dbReference type="GO" id="GO:0008511">
    <property type="term" value="F:sodium:potassium:chloride symporter activity"/>
    <property type="evidence" value="ECO:0007669"/>
    <property type="project" value="TreeGrafter"/>
</dbReference>
<evidence type="ECO:0000313" key="8">
    <source>
        <dbReference type="Proteomes" id="UP000230423"/>
    </source>
</evidence>
<dbReference type="GO" id="GO:0055078">
    <property type="term" value="P:sodium ion homeostasis"/>
    <property type="evidence" value="ECO:0007669"/>
    <property type="project" value="TreeGrafter"/>
</dbReference>
<feature type="transmembrane region" description="Helical" evidence="5">
    <location>
        <begin position="190"/>
        <end position="210"/>
    </location>
</feature>
<dbReference type="Gene3D" id="1.20.1740.10">
    <property type="entry name" value="Amino acid/polyamine transporter I"/>
    <property type="match status" value="1"/>
</dbReference>
<dbReference type="InterPro" id="IPR004841">
    <property type="entry name" value="AA-permease/SLC12A_dom"/>
</dbReference>
<evidence type="ECO:0000256" key="5">
    <source>
        <dbReference type="SAM" id="Phobius"/>
    </source>
</evidence>